<dbReference type="PANTHER" id="PTHR21274:SF0">
    <property type="entry name" value="MECKELIN"/>
    <property type="match status" value="1"/>
</dbReference>
<keyword evidence="1" id="KW-1133">Transmembrane helix</keyword>
<reference evidence="2 3" key="1">
    <citation type="submission" date="2015-04" db="EMBL/GenBank/DDBJ databases">
        <authorList>
            <person name="Syromyatnikov M.Y."/>
            <person name="Popov V.N."/>
        </authorList>
    </citation>
    <scope>NUCLEOTIDE SEQUENCE [LARGE SCALE GENOMIC DNA]</scope>
</reference>
<dbReference type="Proteomes" id="UP000183832">
    <property type="component" value="Unassembled WGS sequence"/>
</dbReference>
<accession>A0A1J1II92</accession>
<proteinExistence type="predicted"/>
<dbReference type="EMBL" id="CVRI01000051">
    <property type="protein sequence ID" value="CRK99490.1"/>
    <property type="molecule type" value="Genomic_DNA"/>
</dbReference>
<dbReference type="PANTHER" id="PTHR21274">
    <property type="entry name" value="MECKELIN"/>
    <property type="match status" value="1"/>
</dbReference>
<evidence type="ECO:0000313" key="2">
    <source>
        <dbReference type="EMBL" id="CRK99490.1"/>
    </source>
</evidence>
<name>A0A1J1II92_9DIPT</name>
<organism evidence="2 3">
    <name type="scientific">Clunio marinus</name>
    <dbReference type="NCBI Taxonomy" id="568069"/>
    <lineage>
        <taxon>Eukaryota</taxon>
        <taxon>Metazoa</taxon>
        <taxon>Ecdysozoa</taxon>
        <taxon>Arthropoda</taxon>
        <taxon>Hexapoda</taxon>
        <taxon>Insecta</taxon>
        <taxon>Pterygota</taxon>
        <taxon>Neoptera</taxon>
        <taxon>Endopterygota</taxon>
        <taxon>Diptera</taxon>
        <taxon>Nematocera</taxon>
        <taxon>Chironomoidea</taxon>
        <taxon>Chironomidae</taxon>
        <taxon>Clunio</taxon>
    </lineage>
</organism>
<dbReference type="GO" id="GO:0060271">
    <property type="term" value="P:cilium assembly"/>
    <property type="evidence" value="ECO:0007669"/>
    <property type="project" value="InterPro"/>
</dbReference>
<sequence>MVIIFMDDQVFEACFFFDLTVHGRSDIDSFSITLQLKREEQNLCGQRGLLPGSDHQTYTIIAPKNLRLFYEKLISPLNATDIMTQQHDTNQFNQNFDKMIFTYHNINRFFAAFIDHGLKDVDYIVKEKNLFEKIFNCELYSNINDSKGVFYFDNGHSFDKVLFYGNETTIFSFELFLFAFLVFVSGNYLFSILSIGVITKKSFEFSSSLTAHEFDHSSRD</sequence>
<dbReference type="GO" id="GO:0036038">
    <property type="term" value="C:MKS complex"/>
    <property type="evidence" value="ECO:0007669"/>
    <property type="project" value="InterPro"/>
</dbReference>
<dbReference type="Pfam" id="PF09773">
    <property type="entry name" value="Meckelin"/>
    <property type="match status" value="1"/>
</dbReference>
<dbReference type="AlphaFoldDB" id="A0A1J1II92"/>
<evidence type="ECO:0000256" key="1">
    <source>
        <dbReference type="SAM" id="Phobius"/>
    </source>
</evidence>
<gene>
    <name evidence="2" type="primary">similar to Meckelin</name>
    <name evidence="2" type="ORF">CLUMA_CG012808</name>
</gene>
<keyword evidence="3" id="KW-1185">Reference proteome</keyword>
<feature type="transmembrane region" description="Helical" evidence="1">
    <location>
        <begin position="175"/>
        <end position="198"/>
    </location>
</feature>
<evidence type="ECO:0000313" key="3">
    <source>
        <dbReference type="Proteomes" id="UP000183832"/>
    </source>
</evidence>
<dbReference type="InterPro" id="IPR019170">
    <property type="entry name" value="Meckelin"/>
</dbReference>
<protein>
    <submittedName>
        <fullName evidence="2">CLUMA_CG012808, isoform A</fullName>
    </submittedName>
</protein>
<keyword evidence="1" id="KW-0812">Transmembrane</keyword>
<dbReference type="OrthoDB" id="419138at2759"/>
<dbReference type="STRING" id="568069.A0A1J1II92"/>
<keyword evidence="1" id="KW-0472">Membrane</keyword>